<evidence type="ECO:0000256" key="5">
    <source>
        <dbReference type="ARBA" id="ARBA00022842"/>
    </source>
</evidence>
<dbReference type="InterPro" id="IPR036649">
    <property type="entry name" value="Pyrophosphatase_sf"/>
</dbReference>
<dbReference type="RefSeq" id="WP_048463263.1">
    <property type="nucleotide sequence ID" value="NZ_LABX01000055.1"/>
</dbReference>
<dbReference type="EMBL" id="LABX01000055">
    <property type="protein sequence ID" value="KMO37573.1"/>
    <property type="molecule type" value="Genomic_DNA"/>
</dbReference>
<dbReference type="Gene3D" id="3.90.80.10">
    <property type="entry name" value="Inorganic pyrophosphatase"/>
    <property type="match status" value="1"/>
</dbReference>
<keyword evidence="3" id="KW-0479">Metal-binding</keyword>
<evidence type="ECO:0000256" key="2">
    <source>
        <dbReference type="ARBA" id="ARBA00012146"/>
    </source>
</evidence>
<organism evidence="6 7">
    <name type="scientific">Methylobacterium aquaticum</name>
    <dbReference type="NCBI Taxonomy" id="270351"/>
    <lineage>
        <taxon>Bacteria</taxon>
        <taxon>Pseudomonadati</taxon>
        <taxon>Pseudomonadota</taxon>
        <taxon>Alphaproteobacteria</taxon>
        <taxon>Hyphomicrobiales</taxon>
        <taxon>Methylobacteriaceae</taxon>
        <taxon>Methylobacterium</taxon>
    </lineage>
</organism>
<gene>
    <name evidence="6" type="ORF">VP06_07815</name>
</gene>
<dbReference type="Proteomes" id="UP000035929">
    <property type="component" value="Unassembled WGS sequence"/>
</dbReference>
<dbReference type="InterPro" id="IPR008162">
    <property type="entry name" value="Pyrophosphatase"/>
</dbReference>
<dbReference type="GO" id="GO:0004427">
    <property type="term" value="F:inorganic diphosphate phosphatase activity"/>
    <property type="evidence" value="ECO:0007669"/>
    <property type="project" value="UniProtKB-EC"/>
</dbReference>
<dbReference type="PANTHER" id="PTHR10286">
    <property type="entry name" value="INORGANIC PYROPHOSPHATASE"/>
    <property type="match status" value="1"/>
</dbReference>
<dbReference type="PROSITE" id="PS00387">
    <property type="entry name" value="PPASE"/>
    <property type="match status" value="1"/>
</dbReference>
<dbReference type="Pfam" id="PF00719">
    <property type="entry name" value="Pyrophosphatase"/>
    <property type="match status" value="1"/>
</dbReference>
<dbReference type="PATRIC" id="fig|270351.6.peg.6249"/>
<accession>A0A0J6SW61</accession>
<dbReference type="SUPFAM" id="SSF50324">
    <property type="entry name" value="Inorganic pyrophosphatase"/>
    <property type="match status" value="1"/>
</dbReference>
<protein>
    <recommendedName>
        <fullName evidence="2">inorganic diphosphatase</fullName>
        <ecNumber evidence="2">3.6.1.1</ecNumber>
    </recommendedName>
</protein>
<dbReference type="GO" id="GO:0000287">
    <property type="term" value="F:magnesium ion binding"/>
    <property type="evidence" value="ECO:0007669"/>
    <property type="project" value="InterPro"/>
</dbReference>
<evidence type="ECO:0000256" key="4">
    <source>
        <dbReference type="ARBA" id="ARBA00022801"/>
    </source>
</evidence>
<comment type="cofactor">
    <cofactor evidence="1">
        <name>Mg(2+)</name>
        <dbReference type="ChEBI" id="CHEBI:18420"/>
    </cofactor>
</comment>
<sequence length="182" mass="20327">MSKNRPSLDRINTYDKKSDDLTVIIETPKGSRSKYAYDPEIGTFTLKFVLPEGMTFPVDFGFVPSTQGEDGDPLDVIILLDEGLAVGTKVSARLVGAIEAEERERDGEWERNDRLLAVATHAHAYEKAHDLGDLNPNLLTEIEEFFTRYNKLHGKEFRVKERVDAKAAGKLVKKGIAAFDDA</sequence>
<name>A0A0J6SW61_9HYPH</name>
<dbReference type="OrthoDB" id="5187599at2"/>
<comment type="caution">
    <text evidence="6">The sequence shown here is derived from an EMBL/GenBank/DDBJ whole genome shotgun (WGS) entry which is preliminary data.</text>
</comment>
<evidence type="ECO:0000256" key="3">
    <source>
        <dbReference type="ARBA" id="ARBA00022723"/>
    </source>
</evidence>
<dbReference type="GO" id="GO:0005737">
    <property type="term" value="C:cytoplasm"/>
    <property type="evidence" value="ECO:0007669"/>
    <property type="project" value="InterPro"/>
</dbReference>
<evidence type="ECO:0000313" key="7">
    <source>
        <dbReference type="Proteomes" id="UP000035929"/>
    </source>
</evidence>
<keyword evidence="5" id="KW-0460">Magnesium</keyword>
<keyword evidence="4" id="KW-0378">Hydrolase</keyword>
<proteinExistence type="predicted"/>
<evidence type="ECO:0000256" key="1">
    <source>
        <dbReference type="ARBA" id="ARBA00001946"/>
    </source>
</evidence>
<dbReference type="EC" id="3.6.1.1" evidence="2"/>
<dbReference type="AlphaFoldDB" id="A0A0J6SW61"/>
<evidence type="ECO:0000313" key="6">
    <source>
        <dbReference type="EMBL" id="KMO37573.1"/>
    </source>
</evidence>
<dbReference type="GO" id="GO:0006796">
    <property type="term" value="P:phosphate-containing compound metabolic process"/>
    <property type="evidence" value="ECO:0007669"/>
    <property type="project" value="InterPro"/>
</dbReference>
<reference evidence="6 7" key="1">
    <citation type="submission" date="2015-03" db="EMBL/GenBank/DDBJ databases">
        <title>Genome sequencing of Methylobacterium aquaticum DSM16371 type strain.</title>
        <authorList>
            <person name="Chaudhry V."/>
            <person name="Patil P.B."/>
        </authorList>
    </citation>
    <scope>NUCLEOTIDE SEQUENCE [LARGE SCALE GENOMIC DNA]</scope>
    <source>
        <strain evidence="6 7">DSM 16371</strain>
    </source>
</reference>